<proteinExistence type="predicted"/>
<reference evidence="2 3" key="1">
    <citation type="journal article" date="2015" name="Nature">
        <title>rRNA introns, odd ribosomes, and small enigmatic genomes across a large radiation of phyla.</title>
        <authorList>
            <person name="Brown C.T."/>
            <person name="Hug L.A."/>
            <person name="Thomas B.C."/>
            <person name="Sharon I."/>
            <person name="Castelle C.J."/>
            <person name="Singh A."/>
            <person name="Wilkins M.J."/>
            <person name="Williams K.H."/>
            <person name="Banfield J.F."/>
        </authorList>
    </citation>
    <scope>NUCLEOTIDE SEQUENCE [LARGE SCALE GENOMIC DNA]</scope>
</reference>
<name>A0A0G0BEX6_9BACT</name>
<accession>A0A0G0BEX6</accession>
<keyword evidence="1" id="KW-0812">Transmembrane</keyword>
<protein>
    <submittedName>
        <fullName evidence="2">Uncharacterized protein</fullName>
    </submittedName>
</protein>
<keyword evidence="1" id="KW-0472">Membrane</keyword>
<comment type="caution">
    <text evidence="2">The sequence shown here is derived from an EMBL/GenBank/DDBJ whole genome shotgun (WGS) entry which is preliminary data.</text>
</comment>
<evidence type="ECO:0000313" key="3">
    <source>
        <dbReference type="Proteomes" id="UP000034349"/>
    </source>
</evidence>
<keyword evidence="1" id="KW-1133">Transmembrane helix</keyword>
<dbReference type="Proteomes" id="UP000034349">
    <property type="component" value="Unassembled WGS sequence"/>
</dbReference>
<feature type="transmembrane region" description="Helical" evidence="1">
    <location>
        <begin position="20"/>
        <end position="45"/>
    </location>
</feature>
<evidence type="ECO:0000256" key="1">
    <source>
        <dbReference type="SAM" id="Phobius"/>
    </source>
</evidence>
<dbReference type="EMBL" id="LBOK01000004">
    <property type="protein sequence ID" value="KKP37390.1"/>
    <property type="molecule type" value="Genomic_DNA"/>
</dbReference>
<sequence length="93" mass="11145">MFSIIKKLIFALNFNFIDNLIKFIEGIGIAVFILIFIVFLQYLYIPIFYKIETTYIIKPNIDYELLKKIEQKLSEQEKNDDKNAIIYKDPFIK</sequence>
<evidence type="ECO:0000313" key="2">
    <source>
        <dbReference type="EMBL" id="KKP37390.1"/>
    </source>
</evidence>
<organism evidence="2 3">
    <name type="scientific">Candidatus Roizmanbacteria bacterium GW2011_GWA2_32_13</name>
    <dbReference type="NCBI Taxonomy" id="1618475"/>
    <lineage>
        <taxon>Bacteria</taxon>
        <taxon>Candidatus Roizmaniibacteriota</taxon>
    </lineage>
</organism>
<gene>
    <name evidence="2" type="ORF">UR23_C0004G0012</name>
</gene>
<dbReference type="AlphaFoldDB" id="A0A0G0BEX6"/>